<name>A0ABZ2YLA8_9BACT</name>
<keyword evidence="2" id="KW-0808">Transferase</keyword>
<dbReference type="CDD" id="cd04301">
    <property type="entry name" value="NAT_SF"/>
    <property type="match status" value="1"/>
</dbReference>
<organism evidence="2 3">
    <name type="scientific">Chitinophaga pollutisoli</name>
    <dbReference type="NCBI Taxonomy" id="3133966"/>
    <lineage>
        <taxon>Bacteria</taxon>
        <taxon>Pseudomonadati</taxon>
        <taxon>Bacteroidota</taxon>
        <taxon>Chitinophagia</taxon>
        <taxon>Chitinophagales</taxon>
        <taxon>Chitinophagaceae</taxon>
        <taxon>Chitinophaga</taxon>
    </lineage>
</organism>
<accession>A0ABZ2YLA8</accession>
<dbReference type="Gene3D" id="3.40.630.30">
    <property type="match status" value="1"/>
</dbReference>
<proteinExistence type="predicted"/>
<dbReference type="EC" id="2.3.1.-" evidence="2"/>
<evidence type="ECO:0000259" key="1">
    <source>
        <dbReference type="PROSITE" id="PS51186"/>
    </source>
</evidence>
<keyword evidence="3" id="KW-1185">Reference proteome</keyword>
<dbReference type="EMBL" id="CP149822">
    <property type="protein sequence ID" value="WZN39905.1"/>
    <property type="molecule type" value="Genomic_DNA"/>
</dbReference>
<evidence type="ECO:0000313" key="3">
    <source>
        <dbReference type="Proteomes" id="UP001485459"/>
    </source>
</evidence>
<dbReference type="Proteomes" id="UP001485459">
    <property type="component" value="Chromosome"/>
</dbReference>
<keyword evidence="2" id="KW-0012">Acyltransferase</keyword>
<reference evidence="3" key="1">
    <citation type="submission" date="2024-03" db="EMBL/GenBank/DDBJ databases">
        <title>Chitinophaga horti sp. nov., isolated from garden soil.</title>
        <authorList>
            <person name="Lee D.S."/>
            <person name="Han D.M."/>
            <person name="Baek J.H."/>
            <person name="Choi D.G."/>
            <person name="Jeon J.H."/>
            <person name="Jeon C.O."/>
        </authorList>
    </citation>
    <scope>NUCLEOTIDE SEQUENCE [LARGE SCALE GENOMIC DNA]</scope>
    <source>
        <strain evidence="3">GPA1</strain>
    </source>
</reference>
<dbReference type="SUPFAM" id="SSF55729">
    <property type="entry name" value="Acyl-CoA N-acyltransferases (Nat)"/>
    <property type="match status" value="1"/>
</dbReference>
<dbReference type="InterPro" id="IPR000182">
    <property type="entry name" value="GNAT_dom"/>
</dbReference>
<dbReference type="RefSeq" id="WP_341834869.1">
    <property type="nucleotide sequence ID" value="NZ_CP149822.1"/>
</dbReference>
<gene>
    <name evidence="2" type="ORF">WJU16_18165</name>
</gene>
<dbReference type="Pfam" id="PF08445">
    <property type="entry name" value="FR47"/>
    <property type="match status" value="1"/>
</dbReference>
<dbReference type="InterPro" id="IPR013653">
    <property type="entry name" value="GCN5-like_dom"/>
</dbReference>
<protein>
    <submittedName>
        <fullName evidence="2">GNAT family N-acetyltransferase</fullName>
        <ecNumber evidence="2">2.3.1.-</ecNumber>
    </submittedName>
</protein>
<dbReference type="PROSITE" id="PS51186">
    <property type="entry name" value="GNAT"/>
    <property type="match status" value="1"/>
</dbReference>
<feature type="domain" description="N-acetyltransferase" evidence="1">
    <location>
        <begin position="103"/>
        <end position="229"/>
    </location>
</feature>
<sequence>MQKIIDWKMLDNPAWHALNGPQAHLAKTSEGGARYLPEVVPFAAVASPSAANARQLDGLLEPGDAFFLIGELPPLADGWTIRSRLPCLQMISERPLAAPDPAISITDLTPANAPELYDLVQLVQPGYFMPETWRMGRYTGIREQGRLVAVAGERMRLNGLNELSAICTHPEYTGRGYAGHLVAGLVHRQRAEGITPFLHVAGHNDRAIRLYEKLGFRTRREITFTLLSR</sequence>
<dbReference type="InterPro" id="IPR016181">
    <property type="entry name" value="Acyl_CoA_acyltransferase"/>
</dbReference>
<dbReference type="GO" id="GO:0016746">
    <property type="term" value="F:acyltransferase activity"/>
    <property type="evidence" value="ECO:0007669"/>
    <property type="project" value="UniProtKB-KW"/>
</dbReference>
<evidence type="ECO:0000313" key="2">
    <source>
        <dbReference type="EMBL" id="WZN39905.1"/>
    </source>
</evidence>